<dbReference type="EMBL" id="QGGB01000001">
    <property type="protein sequence ID" value="PWN08065.1"/>
    <property type="molecule type" value="Genomic_DNA"/>
</dbReference>
<dbReference type="Proteomes" id="UP000245533">
    <property type="component" value="Unassembled WGS sequence"/>
</dbReference>
<gene>
    <name evidence="8" type="primary">rfbC</name>
    <name evidence="8" type="ORF">DDZ15_00050</name>
</gene>
<dbReference type="InterPro" id="IPR000888">
    <property type="entry name" value="RmlC-like"/>
</dbReference>
<comment type="pathway">
    <text evidence="7">Carbohydrate biosynthesis; dTDP-L-rhamnose biosynthesis.</text>
</comment>
<dbReference type="PANTHER" id="PTHR21047">
    <property type="entry name" value="DTDP-6-DEOXY-D-GLUCOSE-3,5 EPIMERASE"/>
    <property type="match status" value="1"/>
</dbReference>
<dbReference type="EC" id="5.1.3.13" evidence="3 7"/>
<dbReference type="PANTHER" id="PTHR21047:SF2">
    <property type="entry name" value="THYMIDINE DIPHOSPHO-4-KETO-RHAMNOSE 3,5-EPIMERASE"/>
    <property type="match status" value="1"/>
</dbReference>
<protein>
    <recommendedName>
        <fullName evidence="4 7">dTDP-4-dehydrorhamnose 3,5-epimerase</fullName>
        <ecNumber evidence="3 7">5.1.3.13</ecNumber>
    </recommendedName>
    <alternativeName>
        <fullName evidence="7">Thymidine diphospho-4-keto-rhamnose 3,5-epimerase</fullName>
    </alternativeName>
</protein>
<dbReference type="InterPro" id="IPR011051">
    <property type="entry name" value="RmlC_Cupin_sf"/>
</dbReference>
<sequence>MKIEPAPLKNILLVKPDIYKDNRGLFLETFRQEWLKTQGLDYEFVQDNLSVSKKGVIRGLHYQLPPASQIKLVMVVHGEILDVAVDMRESSPTFGQYYSAVLSAENRHMVLIPSGFAHGFSVLSNEAAVYYKCNTYYNKQLERGVRWDDPALNIDWQVNEPILSEKDRNLPYIDDMDTKDLF</sequence>
<name>A0A316TXM4_9BACT</name>
<comment type="caution">
    <text evidence="8">The sequence shown here is derived from an EMBL/GenBank/DDBJ whole genome shotgun (WGS) entry which is preliminary data.</text>
</comment>
<organism evidence="8 9">
    <name type="scientific">Rhodohalobacter mucosus</name>
    <dbReference type="NCBI Taxonomy" id="2079485"/>
    <lineage>
        <taxon>Bacteria</taxon>
        <taxon>Pseudomonadati</taxon>
        <taxon>Balneolota</taxon>
        <taxon>Balneolia</taxon>
        <taxon>Balneolales</taxon>
        <taxon>Balneolaceae</taxon>
        <taxon>Rhodohalobacter</taxon>
    </lineage>
</organism>
<comment type="catalytic activity">
    <reaction evidence="1 7">
        <text>dTDP-4-dehydro-6-deoxy-alpha-D-glucose = dTDP-4-dehydro-beta-L-rhamnose</text>
        <dbReference type="Rhea" id="RHEA:16969"/>
        <dbReference type="ChEBI" id="CHEBI:57649"/>
        <dbReference type="ChEBI" id="CHEBI:62830"/>
        <dbReference type="EC" id="5.1.3.13"/>
    </reaction>
</comment>
<accession>A0A316TXM4</accession>
<evidence type="ECO:0000256" key="1">
    <source>
        <dbReference type="ARBA" id="ARBA00001298"/>
    </source>
</evidence>
<dbReference type="CDD" id="cd00438">
    <property type="entry name" value="cupin_RmlC"/>
    <property type="match status" value="1"/>
</dbReference>
<dbReference type="OrthoDB" id="9800680at2"/>
<dbReference type="GO" id="GO:0005829">
    <property type="term" value="C:cytosol"/>
    <property type="evidence" value="ECO:0007669"/>
    <property type="project" value="TreeGrafter"/>
</dbReference>
<dbReference type="Pfam" id="PF00908">
    <property type="entry name" value="dTDP_sugar_isom"/>
    <property type="match status" value="1"/>
</dbReference>
<feature type="active site" description="Proton acceptor" evidence="5">
    <location>
        <position position="61"/>
    </location>
</feature>
<feature type="site" description="Participates in a stacking interaction with the thymidine ring of dTDP-4-oxo-6-deoxyglucose" evidence="6">
    <location>
        <position position="137"/>
    </location>
</feature>
<dbReference type="InterPro" id="IPR014710">
    <property type="entry name" value="RmlC-like_jellyroll"/>
</dbReference>
<reference evidence="8 9" key="1">
    <citation type="submission" date="2018-05" db="EMBL/GenBank/DDBJ databases">
        <title>Rhodohalobacter halophilus gen. nov., sp. nov., a moderately halophilic member of the family Balneolaceae.</title>
        <authorList>
            <person name="Liu Z.-W."/>
        </authorList>
    </citation>
    <scope>NUCLEOTIDE SEQUENCE [LARGE SCALE GENOMIC DNA]</scope>
    <source>
        <strain evidence="8 9">8A47</strain>
    </source>
</reference>
<dbReference type="SUPFAM" id="SSF51182">
    <property type="entry name" value="RmlC-like cupins"/>
    <property type="match status" value="1"/>
</dbReference>
<dbReference type="AlphaFoldDB" id="A0A316TXM4"/>
<comment type="subunit">
    <text evidence="7">Homodimer.</text>
</comment>
<evidence type="ECO:0000256" key="2">
    <source>
        <dbReference type="ARBA" id="ARBA00001997"/>
    </source>
</evidence>
<evidence type="ECO:0000256" key="4">
    <source>
        <dbReference type="ARBA" id="ARBA00019595"/>
    </source>
</evidence>
<dbReference type="RefSeq" id="WP_109643605.1">
    <property type="nucleotide sequence ID" value="NZ_QGGB01000001.1"/>
</dbReference>
<evidence type="ECO:0000256" key="3">
    <source>
        <dbReference type="ARBA" id="ARBA00012098"/>
    </source>
</evidence>
<dbReference type="GO" id="GO:0008830">
    <property type="term" value="F:dTDP-4-dehydrorhamnose 3,5-epimerase activity"/>
    <property type="evidence" value="ECO:0007669"/>
    <property type="project" value="UniProtKB-UniRule"/>
</dbReference>
<comment type="function">
    <text evidence="2 7">Catalyzes the epimerization of the C3' and C5'positions of dTDP-6-deoxy-D-xylo-4-hexulose, forming dTDP-6-deoxy-L-lyxo-4-hexulose.</text>
</comment>
<dbReference type="GO" id="GO:0000271">
    <property type="term" value="P:polysaccharide biosynthetic process"/>
    <property type="evidence" value="ECO:0007669"/>
    <property type="project" value="TreeGrafter"/>
</dbReference>
<evidence type="ECO:0000256" key="7">
    <source>
        <dbReference type="RuleBase" id="RU364069"/>
    </source>
</evidence>
<evidence type="ECO:0000313" key="9">
    <source>
        <dbReference type="Proteomes" id="UP000245533"/>
    </source>
</evidence>
<dbReference type="NCBIfam" id="TIGR01221">
    <property type="entry name" value="rmlC"/>
    <property type="match status" value="1"/>
</dbReference>
<evidence type="ECO:0000313" key="8">
    <source>
        <dbReference type="EMBL" id="PWN08065.1"/>
    </source>
</evidence>
<proteinExistence type="inferred from homology"/>
<evidence type="ECO:0000256" key="6">
    <source>
        <dbReference type="PIRSR" id="PIRSR600888-3"/>
    </source>
</evidence>
<dbReference type="UniPathway" id="UPA00124"/>
<keyword evidence="7" id="KW-0413">Isomerase</keyword>
<dbReference type="Gene3D" id="2.60.120.10">
    <property type="entry name" value="Jelly Rolls"/>
    <property type="match status" value="1"/>
</dbReference>
<dbReference type="GO" id="GO:0019305">
    <property type="term" value="P:dTDP-rhamnose biosynthetic process"/>
    <property type="evidence" value="ECO:0007669"/>
    <property type="project" value="UniProtKB-UniRule"/>
</dbReference>
<feature type="active site" description="Proton donor" evidence="5">
    <location>
        <position position="131"/>
    </location>
</feature>
<evidence type="ECO:0000256" key="5">
    <source>
        <dbReference type="PIRSR" id="PIRSR600888-1"/>
    </source>
</evidence>
<keyword evidence="9" id="KW-1185">Reference proteome</keyword>
<comment type="similarity">
    <text evidence="7">Belongs to the dTDP-4-dehydrorhamnose 3,5-epimerase family.</text>
</comment>